<feature type="transmembrane region" description="Helical" evidence="1">
    <location>
        <begin position="61"/>
        <end position="85"/>
    </location>
</feature>
<sequence>MLIIVLILLALLLGAIGWCAYANFKQPYLVATTNLKKPQLQYKLQHQANQTITAKTPKRKWFYYLSMASIVIGLICLLVSCYLLETKLDLLIMPTKAVISSIILLVISVVLFMIYPLVWPSQSYDYWIIKKTNDQPFTLADTRTFKKYRLRQIWGTFALDLFIIVAWVSRAVSISTEPVYVIEFLIIVAVLAIPVVALLSALAQLVYLQHDHYLKPRRGQNKFGTLNYRAVQALLKQQPDLKKKVLTAHIARVIGYLFGLYAFWILYSNIVAPAFSTDTSAVFPAAIMALIALVILETVGAIWPQHNYDYMQLLDTTKLPFTINGSDQFTKFKAHLYYYHLSAGIVWLTIWLAIVGAYYYFG</sequence>
<evidence type="ECO:0000313" key="2">
    <source>
        <dbReference type="EMBL" id="KRO27025.1"/>
    </source>
</evidence>
<dbReference type="EMBL" id="AYGX02000095">
    <property type="protein sequence ID" value="KRO27025.1"/>
    <property type="molecule type" value="Genomic_DNA"/>
</dbReference>
<feature type="transmembrane region" description="Helical" evidence="1">
    <location>
        <begin position="282"/>
        <end position="303"/>
    </location>
</feature>
<evidence type="ECO:0000256" key="1">
    <source>
        <dbReference type="SAM" id="Phobius"/>
    </source>
</evidence>
<protein>
    <recommendedName>
        <fullName evidence="4">Integral membrane protein</fullName>
    </recommendedName>
</protein>
<keyword evidence="3" id="KW-1185">Reference proteome</keyword>
<comment type="caution">
    <text evidence="2">The sequence shown here is derived from an EMBL/GenBank/DDBJ whole genome shotgun (WGS) entry which is preliminary data.</text>
</comment>
<proteinExistence type="predicted"/>
<dbReference type="Proteomes" id="UP000050920">
    <property type="component" value="Unassembled WGS sequence"/>
</dbReference>
<keyword evidence="1" id="KW-1133">Transmembrane helix</keyword>
<feature type="transmembrane region" description="Helical" evidence="1">
    <location>
        <begin position="337"/>
        <end position="361"/>
    </location>
</feature>
<dbReference type="AlphaFoldDB" id="A0A0R2NMQ8"/>
<keyword evidence="1" id="KW-0472">Membrane</keyword>
<reference evidence="2 3" key="1">
    <citation type="journal article" date="2015" name="Genome Announc.">
        <title>Expanding the biotechnology potential of lactobacilli through comparative genomics of 213 strains and associated genera.</title>
        <authorList>
            <person name="Sun Z."/>
            <person name="Harris H.M."/>
            <person name="McCann A."/>
            <person name="Guo C."/>
            <person name="Argimon S."/>
            <person name="Zhang W."/>
            <person name="Yang X."/>
            <person name="Jeffery I.B."/>
            <person name="Cooney J.C."/>
            <person name="Kagawa T.F."/>
            <person name="Liu W."/>
            <person name="Song Y."/>
            <person name="Salvetti E."/>
            <person name="Wrobel A."/>
            <person name="Rasinkangas P."/>
            <person name="Parkhill J."/>
            <person name="Rea M.C."/>
            <person name="O'Sullivan O."/>
            <person name="Ritari J."/>
            <person name="Douillard F.P."/>
            <person name="Paul Ross R."/>
            <person name="Yang R."/>
            <person name="Briner A.E."/>
            <person name="Felis G.E."/>
            <person name="de Vos W.M."/>
            <person name="Barrangou R."/>
            <person name="Klaenhammer T.R."/>
            <person name="Caufield P.W."/>
            <person name="Cui Y."/>
            <person name="Zhang H."/>
            <person name="O'Toole P.W."/>
        </authorList>
    </citation>
    <scope>NUCLEOTIDE SEQUENCE [LARGE SCALE GENOMIC DNA]</scope>
    <source>
        <strain evidence="2 3">DSM 21115</strain>
    </source>
</reference>
<feature type="transmembrane region" description="Helical" evidence="1">
    <location>
        <begin position="153"/>
        <end position="172"/>
    </location>
</feature>
<evidence type="ECO:0000313" key="3">
    <source>
        <dbReference type="Proteomes" id="UP000050920"/>
    </source>
</evidence>
<feature type="transmembrane region" description="Helical" evidence="1">
    <location>
        <begin position="184"/>
        <end position="207"/>
    </location>
</feature>
<name>A0A0R2NMQ8_9LACO</name>
<accession>A0A0R2NMQ8</accession>
<evidence type="ECO:0008006" key="4">
    <source>
        <dbReference type="Google" id="ProtNLM"/>
    </source>
</evidence>
<keyword evidence="1" id="KW-0812">Transmembrane</keyword>
<feature type="transmembrane region" description="Helical" evidence="1">
    <location>
        <begin position="250"/>
        <end position="270"/>
    </location>
</feature>
<organism evidence="2 3">
    <name type="scientific">Lactiplantibacillus fabifermentans DSM 21115</name>
    <dbReference type="NCBI Taxonomy" id="1413187"/>
    <lineage>
        <taxon>Bacteria</taxon>
        <taxon>Bacillati</taxon>
        <taxon>Bacillota</taxon>
        <taxon>Bacilli</taxon>
        <taxon>Lactobacillales</taxon>
        <taxon>Lactobacillaceae</taxon>
        <taxon>Lactiplantibacillus</taxon>
    </lineage>
</organism>
<gene>
    <name evidence="2" type="ORF">DY78_GL000423</name>
</gene>
<dbReference type="RefSeq" id="WP_024624976.1">
    <property type="nucleotide sequence ID" value="NZ_AYGX02000095.1"/>
</dbReference>
<feature type="transmembrane region" description="Helical" evidence="1">
    <location>
        <begin position="97"/>
        <end position="118"/>
    </location>
</feature>